<feature type="transmembrane region" description="Helical" evidence="1">
    <location>
        <begin position="7"/>
        <end position="31"/>
    </location>
</feature>
<keyword evidence="1" id="KW-0472">Membrane</keyword>
<reference evidence="4" key="1">
    <citation type="journal article" date="2019" name="Int. J. Syst. Evol. Microbiol.">
        <title>The Global Catalogue of Microorganisms (GCM) 10K type strain sequencing project: providing services to taxonomists for standard genome sequencing and annotation.</title>
        <authorList>
            <consortium name="The Broad Institute Genomics Platform"/>
            <consortium name="The Broad Institute Genome Sequencing Center for Infectious Disease"/>
            <person name="Wu L."/>
            <person name="Ma J."/>
        </authorList>
    </citation>
    <scope>NUCLEOTIDE SEQUENCE [LARGE SCALE GENOMIC DNA]</scope>
    <source>
        <strain evidence="4">JCM 12165</strain>
    </source>
</reference>
<evidence type="ECO:0000256" key="1">
    <source>
        <dbReference type="SAM" id="Phobius"/>
    </source>
</evidence>
<dbReference type="InterPro" id="IPR009936">
    <property type="entry name" value="DUF1468"/>
</dbReference>
<sequence>MLTARSYLADMIIAAVMIVLSIWFFILSLQLPLNFGGGDFGAAAFPLLVTILAFFLSVMLLISAWKKRAEDVNDKIEFKQPLKLISVAGTLILYILLIPIIGYYISSAIFFPLLLLLAKERNWIKIVFVTAGFLLFSWGAFDLALGVPLP</sequence>
<dbReference type="EMBL" id="JBHSGK010000011">
    <property type="protein sequence ID" value="MFC4736872.1"/>
    <property type="molecule type" value="Genomic_DNA"/>
</dbReference>
<dbReference type="RefSeq" id="WP_377909487.1">
    <property type="nucleotide sequence ID" value="NZ_JBHSGK010000011.1"/>
</dbReference>
<feature type="domain" description="DUF1468" evidence="2">
    <location>
        <begin position="12"/>
        <end position="150"/>
    </location>
</feature>
<keyword evidence="4" id="KW-1185">Reference proteome</keyword>
<dbReference type="Pfam" id="PF07331">
    <property type="entry name" value="TctB"/>
    <property type="match status" value="1"/>
</dbReference>
<keyword evidence="1" id="KW-1133">Transmembrane helix</keyword>
<evidence type="ECO:0000313" key="4">
    <source>
        <dbReference type="Proteomes" id="UP001595896"/>
    </source>
</evidence>
<comment type="caution">
    <text evidence="3">The sequence shown here is derived from an EMBL/GenBank/DDBJ whole genome shotgun (WGS) entry which is preliminary data.</text>
</comment>
<organism evidence="3 4">
    <name type="scientific">Bacillus daqingensis</name>
    <dbReference type="NCBI Taxonomy" id="872396"/>
    <lineage>
        <taxon>Bacteria</taxon>
        <taxon>Bacillati</taxon>
        <taxon>Bacillota</taxon>
        <taxon>Bacilli</taxon>
        <taxon>Bacillales</taxon>
        <taxon>Bacillaceae</taxon>
        <taxon>Bacillus</taxon>
    </lineage>
</organism>
<proteinExistence type="predicted"/>
<feature type="transmembrane region" description="Helical" evidence="1">
    <location>
        <begin position="123"/>
        <end position="145"/>
    </location>
</feature>
<name>A0ABV9NTZ7_9BACI</name>
<accession>A0ABV9NTZ7</accession>
<feature type="transmembrane region" description="Helical" evidence="1">
    <location>
        <begin position="84"/>
        <end position="117"/>
    </location>
</feature>
<dbReference type="Proteomes" id="UP001595896">
    <property type="component" value="Unassembled WGS sequence"/>
</dbReference>
<protein>
    <submittedName>
        <fullName evidence="3">Tripartite tricarboxylate transporter TctB family protein</fullName>
    </submittedName>
</protein>
<evidence type="ECO:0000313" key="3">
    <source>
        <dbReference type="EMBL" id="MFC4736872.1"/>
    </source>
</evidence>
<keyword evidence="1" id="KW-0812">Transmembrane</keyword>
<gene>
    <name evidence="3" type="ORF">ACFO4L_09775</name>
</gene>
<evidence type="ECO:0000259" key="2">
    <source>
        <dbReference type="Pfam" id="PF07331"/>
    </source>
</evidence>
<feature type="transmembrane region" description="Helical" evidence="1">
    <location>
        <begin position="43"/>
        <end position="63"/>
    </location>
</feature>